<dbReference type="InterPro" id="IPR055199">
    <property type="entry name" value="Hda_lid"/>
</dbReference>
<reference evidence="3 4" key="1">
    <citation type="submission" date="2018-05" db="EMBL/GenBank/DDBJ databases">
        <title>Genomic Encyclopedia of Type Strains, Phase IV (KMG-IV): sequencing the most valuable type-strain genomes for metagenomic binning, comparative biology and taxonomic classification.</title>
        <authorList>
            <person name="Goeker M."/>
        </authorList>
    </citation>
    <scope>NUCLEOTIDE SEQUENCE [LARGE SCALE GENOMIC DNA]</scope>
    <source>
        <strain evidence="3 4">DSM 26006</strain>
    </source>
</reference>
<evidence type="ECO:0000259" key="1">
    <source>
        <dbReference type="Pfam" id="PF13191"/>
    </source>
</evidence>
<evidence type="ECO:0000259" key="2">
    <source>
        <dbReference type="Pfam" id="PF22688"/>
    </source>
</evidence>
<dbReference type="GO" id="GO:0006270">
    <property type="term" value="P:DNA replication initiation"/>
    <property type="evidence" value="ECO:0007669"/>
    <property type="project" value="TreeGrafter"/>
</dbReference>
<dbReference type="EMBL" id="QGUB01000005">
    <property type="protein sequence ID" value="PWW45897.1"/>
    <property type="molecule type" value="Genomic_DNA"/>
</dbReference>
<dbReference type="SUPFAM" id="SSF52540">
    <property type="entry name" value="P-loop containing nucleoside triphosphate hydrolases"/>
    <property type="match status" value="1"/>
</dbReference>
<dbReference type="PANTHER" id="PTHR30050">
    <property type="entry name" value="CHROMOSOMAL REPLICATION INITIATOR PROTEIN DNAA"/>
    <property type="match status" value="1"/>
</dbReference>
<dbReference type="Pfam" id="PF22688">
    <property type="entry name" value="Hda_lid"/>
    <property type="match status" value="1"/>
</dbReference>
<feature type="domain" description="Orc1-like AAA ATPase" evidence="1">
    <location>
        <begin position="32"/>
        <end position="137"/>
    </location>
</feature>
<dbReference type="GO" id="GO:0005886">
    <property type="term" value="C:plasma membrane"/>
    <property type="evidence" value="ECO:0007669"/>
    <property type="project" value="TreeGrafter"/>
</dbReference>
<dbReference type="CDD" id="cd00009">
    <property type="entry name" value="AAA"/>
    <property type="match status" value="1"/>
</dbReference>
<gene>
    <name evidence="3" type="ORF">DFR36_105100</name>
</gene>
<dbReference type="Gene3D" id="3.40.50.300">
    <property type="entry name" value="P-loop containing nucleotide triphosphate hydrolases"/>
    <property type="match status" value="1"/>
</dbReference>
<dbReference type="NCBIfam" id="TIGR03420">
    <property type="entry name" value="DnaA_homol_Hda"/>
    <property type="match status" value="1"/>
</dbReference>
<dbReference type="GO" id="GO:0032297">
    <property type="term" value="P:negative regulation of DNA-templated DNA replication initiation"/>
    <property type="evidence" value="ECO:0007669"/>
    <property type="project" value="InterPro"/>
</dbReference>
<proteinExistence type="predicted"/>
<keyword evidence="4" id="KW-1185">Reference proteome</keyword>
<dbReference type="Gene3D" id="1.10.8.60">
    <property type="match status" value="1"/>
</dbReference>
<evidence type="ECO:0000313" key="4">
    <source>
        <dbReference type="Proteomes" id="UP000246483"/>
    </source>
</evidence>
<dbReference type="InterPro" id="IPR027417">
    <property type="entry name" value="P-loop_NTPase"/>
</dbReference>
<feature type="domain" description="Hda lid" evidence="2">
    <location>
        <begin position="171"/>
        <end position="233"/>
    </location>
</feature>
<dbReference type="InterPro" id="IPR041664">
    <property type="entry name" value="AAA_16"/>
</dbReference>
<dbReference type="Proteomes" id="UP000246483">
    <property type="component" value="Unassembled WGS sequence"/>
</dbReference>
<dbReference type="PANTHER" id="PTHR30050:SF5">
    <property type="entry name" value="DNAA REGULATORY INACTIVATOR HDA"/>
    <property type="match status" value="1"/>
</dbReference>
<accession>A0A317RA81</accession>
<dbReference type="GO" id="GO:0003688">
    <property type="term" value="F:DNA replication origin binding"/>
    <property type="evidence" value="ECO:0007669"/>
    <property type="project" value="TreeGrafter"/>
</dbReference>
<organism evidence="3 4">
    <name type="scientific">Melaminivora alkalimesophila</name>
    <dbReference type="NCBI Taxonomy" id="1165852"/>
    <lineage>
        <taxon>Bacteria</taxon>
        <taxon>Pseudomonadati</taxon>
        <taxon>Pseudomonadota</taxon>
        <taxon>Betaproteobacteria</taxon>
        <taxon>Burkholderiales</taxon>
        <taxon>Comamonadaceae</taxon>
        <taxon>Melaminivora</taxon>
    </lineage>
</organism>
<protein>
    <submittedName>
        <fullName evidence="3">Regulatory inactivation of DnaA Hda protein</fullName>
    </submittedName>
</protein>
<dbReference type="InterPro" id="IPR017788">
    <property type="entry name" value="Hda"/>
</dbReference>
<evidence type="ECO:0000313" key="3">
    <source>
        <dbReference type="EMBL" id="PWW45897.1"/>
    </source>
</evidence>
<comment type="caution">
    <text evidence="3">The sequence shown here is derived from an EMBL/GenBank/DDBJ whole genome shotgun (WGS) entry which is preliminary data.</text>
</comment>
<dbReference type="AlphaFoldDB" id="A0A317RA81"/>
<name>A0A317RA81_9BURK</name>
<sequence length="236" mass="25783">MPPAMAMKQLALDIGLASGPTLENFHAEGNAQAVAQLRQALAAVPSSDAPTPVYLWGAPGTGKSHLLRAAYEALRNQGAQLGWLDPRMRWPTAFDERWSAVLLDDVQRYSEAQQAAAFNWFINAMNPASGAPRWVLAAGELPPADLPLREDLRSRLAWGHVFQLQPLTEPARRAVLQQQARARGLALSAEVVDYMLSHFSRDLGSLSGLLDRLDGFALRTQRAVTVPLLKAMLQGE</sequence>
<dbReference type="Pfam" id="PF13191">
    <property type="entry name" value="AAA_16"/>
    <property type="match status" value="1"/>
</dbReference>